<feature type="domain" description="Response regulatory" evidence="8">
    <location>
        <begin position="1"/>
        <end position="122"/>
    </location>
</feature>
<dbReference type="RefSeq" id="WP_185059194.1">
    <property type="nucleotide sequence ID" value="NZ_BAABJP010000015.1"/>
</dbReference>
<evidence type="ECO:0000256" key="6">
    <source>
        <dbReference type="PROSITE-ProRule" id="PRU00169"/>
    </source>
</evidence>
<evidence type="ECO:0000256" key="3">
    <source>
        <dbReference type="ARBA" id="ARBA00023015"/>
    </source>
</evidence>
<dbReference type="Pfam" id="PF00486">
    <property type="entry name" value="Trans_reg_C"/>
    <property type="match status" value="1"/>
</dbReference>
<evidence type="ECO:0000256" key="2">
    <source>
        <dbReference type="ARBA" id="ARBA00023012"/>
    </source>
</evidence>
<dbReference type="PROSITE" id="PS51755">
    <property type="entry name" value="OMPR_PHOB"/>
    <property type="match status" value="1"/>
</dbReference>
<evidence type="ECO:0000256" key="5">
    <source>
        <dbReference type="ARBA" id="ARBA00023163"/>
    </source>
</evidence>
<comment type="caution">
    <text evidence="6">Lacks conserved residue(s) required for the propagation of feature annotation.</text>
</comment>
<dbReference type="InterPro" id="IPR036388">
    <property type="entry name" value="WH-like_DNA-bd_sf"/>
</dbReference>
<dbReference type="Proteomes" id="UP001428817">
    <property type="component" value="Unassembled WGS sequence"/>
</dbReference>
<proteinExistence type="predicted"/>
<dbReference type="SUPFAM" id="SSF46894">
    <property type="entry name" value="C-terminal effector domain of the bipartite response regulators"/>
    <property type="match status" value="1"/>
</dbReference>
<evidence type="ECO:0000256" key="7">
    <source>
        <dbReference type="PROSITE-ProRule" id="PRU01091"/>
    </source>
</evidence>
<name>A0ABP9Q7F5_9PSEU</name>
<evidence type="ECO:0008006" key="12">
    <source>
        <dbReference type="Google" id="ProtNLM"/>
    </source>
</evidence>
<evidence type="ECO:0000256" key="1">
    <source>
        <dbReference type="ARBA" id="ARBA00022553"/>
    </source>
</evidence>
<keyword evidence="2" id="KW-0902">Two-component regulatory system</keyword>
<dbReference type="Gene3D" id="1.10.10.10">
    <property type="entry name" value="Winged helix-like DNA-binding domain superfamily/Winged helix DNA-binding domain"/>
    <property type="match status" value="1"/>
</dbReference>
<reference evidence="11" key="1">
    <citation type="journal article" date="2019" name="Int. J. Syst. Evol. Microbiol.">
        <title>The Global Catalogue of Microorganisms (GCM) 10K type strain sequencing project: providing services to taxonomists for standard genome sequencing and annotation.</title>
        <authorList>
            <consortium name="The Broad Institute Genomics Platform"/>
            <consortium name="The Broad Institute Genome Sequencing Center for Infectious Disease"/>
            <person name="Wu L."/>
            <person name="Ma J."/>
        </authorList>
    </citation>
    <scope>NUCLEOTIDE SEQUENCE [LARGE SCALE GENOMIC DNA]</scope>
    <source>
        <strain evidence="11">JCM 18303</strain>
    </source>
</reference>
<organism evidence="10 11">
    <name type="scientific">Pseudonocardia eucalypti</name>
    <dbReference type="NCBI Taxonomy" id="648755"/>
    <lineage>
        <taxon>Bacteria</taxon>
        <taxon>Bacillati</taxon>
        <taxon>Actinomycetota</taxon>
        <taxon>Actinomycetes</taxon>
        <taxon>Pseudonocardiales</taxon>
        <taxon>Pseudonocardiaceae</taxon>
        <taxon>Pseudonocardia</taxon>
    </lineage>
</organism>
<keyword evidence="4 7" id="KW-0238">DNA-binding</keyword>
<dbReference type="InterPro" id="IPR039420">
    <property type="entry name" value="WalR-like"/>
</dbReference>
<dbReference type="SMART" id="SM00862">
    <property type="entry name" value="Trans_reg_C"/>
    <property type="match status" value="1"/>
</dbReference>
<feature type="DNA-binding region" description="OmpR/PhoB-type" evidence="7">
    <location>
        <begin position="132"/>
        <end position="227"/>
    </location>
</feature>
<feature type="domain" description="OmpR/PhoB-type" evidence="9">
    <location>
        <begin position="132"/>
        <end position="227"/>
    </location>
</feature>
<dbReference type="InterPro" id="IPR001867">
    <property type="entry name" value="OmpR/PhoB-type_DNA-bd"/>
</dbReference>
<dbReference type="CDD" id="cd00383">
    <property type="entry name" value="trans_reg_C"/>
    <property type="match status" value="1"/>
</dbReference>
<dbReference type="PANTHER" id="PTHR48111">
    <property type="entry name" value="REGULATOR OF RPOS"/>
    <property type="match status" value="1"/>
</dbReference>
<gene>
    <name evidence="10" type="ORF">GCM10023321_37140</name>
</gene>
<dbReference type="EMBL" id="BAABJP010000015">
    <property type="protein sequence ID" value="GAA5158027.1"/>
    <property type="molecule type" value="Genomic_DNA"/>
</dbReference>
<sequence>MQVLFLGHRSPGVVALARALPRWSVRPVLDDTPGSVHQRLVGADAAVVALPPDVGRTPDLSRGADGIALCRAIRARSNVSVILLVSGPEVGERILRMRAGADDYLCEPFHPIDLLARIKVVRRLRDRLLEPAGVVRVDDVTIDLDVRSVTVADRLIELTRKEFDILKLLAEEGGGVCSRDKLLDHIWGEYRLGAGECLNVHMSTLRGKLGRPWLIQTVRGVGYRLAMGRVPSMVTGLAS</sequence>
<evidence type="ECO:0000256" key="4">
    <source>
        <dbReference type="ARBA" id="ARBA00023125"/>
    </source>
</evidence>
<dbReference type="PANTHER" id="PTHR48111:SF1">
    <property type="entry name" value="TWO-COMPONENT RESPONSE REGULATOR ORR33"/>
    <property type="match status" value="1"/>
</dbReference>
<keyword evidence="1" id="KW-0597">Phosphoprotein</keyword>
<comment type="caution">
    <text evidence="10">The sequence shown here is derived from an EMBL/GenBank/DDBJ whole genome shotgun (WGS) entry which is preliminary data.</text>
</comment>
<keyword evidence="5" id="KW-0804">Transcription</keyword>
<dbReference type="PROSITE" id="PS50110">
    <property type="entry name" value="RESPONSE_REGULATORY"/>
    <property type="match status" value="1"/>
</dbReference>
<dbReference type="SUPFAM" id="SSF52172">
    <property type="entry name" value="CheY-like"/>
    <property type="match status" value="1"/>
</dbReference>
<dbReference type="Gene3D" id="3.40.50.2300">
    <property type="match status" value="1"/>
</dbReference>
<keyword evidence="3" id="KW-0805">Transcription regulation</keyword>
<evidence type="ECO:0000259" key="9">
    <source>
        <dbReference type="PROSITE" id="PS51755"/>
    </source>
</evidence>
<keyword evidence="11" id="KW-1185">Reference proteome</keyword>
<evidence type="ECO:0000313" key="10">
    <source>
        <dbReference type="EMBL" id="GAA5158027.1"/>
    </source>
</evidence>
<dbReference type="InterPro" id="IPR016032">
    <property type="entry name" value="Sig_transdc_resp-reg_C-effctor"/>
</dbReference>
<protein>
    <recommendedName>
        <fullName evidence="12">DNA-binding response OmpR family regulator</fullName>
    </recommendedName>
</protein>
<dbReference type="InterPro" id="IPR001789">
    <property type="entry name" value="Sig_transdc_resp-reg_receiver"/>
</dbReference>
<accession>A0ABP9Q7F5</accession>
<evidence type="ECO:0000259" key="8">
    <source>
        <dbReference type="PROSITE" id="PS50110"/>
    </source>
</evidence>
<dbReference type="InterPro" id="IPR011006">
    <property type="entry name" value="CheY-like_superfamily"/>
</dbReference>
<evidence type="ECO:0000313" key="11">
    <source>
        <dbReference type="Proteomes" id="UP001428817"/>
    </source>
</evidence>